<evidence type="ECO:0000256" key="1">
    <source>
        <dbReference type="ARBA" id="ARBA00004173"/>
    </source>
</evidence>
<comment type="similarity">
    <text evidence="2 5">Belongs to the CMC family.</text>
</comment>
<dbReference type="FunCoup" id="T1G2H0">
    <property type="interactions" value="253"/>
</dbReference>
<evidence type="ECO:0000256" key="2">
    <source>
        <dbReference type="ARBA" id="ARBA00007347"/>
    </source>
</evidence>
<organism evidence="7 8">
    <name type="scientific">Helobdella robusta</name>
    <name type="common">Californian leech</name>
    <dbReference type="NCBI Taxonomy" id="6412"/>
    <lineage>
        <taxon>Eukaryota</taxon>
        <taxon>Metazoa</taxon>
        <taxon>Spiralia</taxon>
        <taxon>Lophotrochozoa</taxon>
        <taxon>Annelida</taxon>
        <taxon>Clitellata</taxon>
        <taxon>Hirudinea</taxon>
        <taxon>Rhynchobdellida</taxon>
        <taxon>Glossiphoniidae</taxon>
        <taxon>Helobdella</taxon>
    </lineage>
</organism>
<dbReference type="InterPro" id="IPR013892">
    <property type="entry name" value="Cyt_c_biogenesis_Cmc1-like"/>
</dbReference>
<sequence length="59" mass="6866">MHPDLSPHLHTAECNEFIQALQECHKNFPFKKFFGKCNNLDSLVGKCLVKEVYQHIFSC</sequence>
<dbReference type="OrthoDB" id="532630at2759"/>
<accession>T1G2H0</accession>
<evidence type="ECO:0000313" key="6">
    <source>
        <dbReference type="EMBL" id="ESO07688.1"/>
    </source>
</evidence>
<evidence type="ECO:0000313" key="7">
    <source>
        <dbReference type="EnsemblMetazoa" id="HelroP76233"/>
    </source>
</evidence>
<dbReference type="EMBL" id="KB096183">
    <property type="protein sequence ID" value="ESO07688.1"/>
    <property type="molecule type" value="Genomic_DNA"/>
</dbReference>
<comment type="subcellular location">
    <subcellularLocation>
        <location evidence="1 5">Mitochondrion</location>
    </subcellularLocation>
</comment>
<protein>
    <recommendedName>
        <fullName evidence="5">COX assembly mitochondrial protein</fullName>
    </recommendedName>
</protein>
<reference evidence="6 8" key="2">
    <citation type="journal article" date="2013" name="Nature">
        <title>Insights into bilaterian evolution from three spiralian genomes.</title>
        <authorList>
            <person name="Simakov O."/>
            <person name="Marletaz F."/>
            <person name="Cho S.J."/>
            <person name="Edsinger-Gonzales E."/>
            <person name="Havlak P."/>
            <person name="Hellsten U."/>
            <person name="Kuo D.H."/>
            <person name="Larsson T."/>
            <person name="Lv J."/>
            <person name="Arendt D."/>
            <person name="Savage R."/>
            <person name="Osoegawa K."/>
            <person name="de Jong P."/>
            <person name="Grimwood J."/>
            <person name="Chapman J.A."/>
            <person name="Shapiro H."/>
            <person name="Aerts A."/>
            <person name="Otillar R.P."/>
            <person name="Terry A.Y."/>
            <person name="Boore J.L."/>
            <person name="Grigoriev I.V."/>
            <person name="Lindberg D.R."/>
            <person name="Seaver E.C."/>
            <person name="Weisblat D.A."/>
            <person name="Putnam N.H."/>
            <person name="Rokhsar D.S."/>
        </authorList>
    </citation>
    <scope>NUCLEOTIDE SEQUENCE</scope>
</reference>
<dbReference type="CTD" id="20215268"/>
<dbReference type="Proteomes" id="UP000015101">
    <property type="component" value="Unassembled WGS sequence"/>
</dbReference>
<name>T1G2H0_HELRO</name>
<reference evidence="7" key="3">
    <citation type="submission" date="2015-06" db="UniProtKB">
        <authorList>
            <consortium name="EnsemblMetazoa"/>
        </authorList>
    </citation>
    <scope>IDENTIFICATION</scope>
</reference>
<evidence type="ECO:0000256" key="4">
    <source>
        <dbReference type="ARBA" id="ARBA00023157"/>
    </source>
</evidence>
<reference evidence="8" key="1">
    <citation type="submission" date="2012-12" db="EMBL/GenBank/DDBJ databases">
        <authorList>
            <person name="Hellsten U."/>
            <person name="Grimwood J."/>
            <person name="Chapman J.A."/>
            <person name="Shapiro H."/>
            <person name="Aerts A."/>
            <person name="Otillar R.P."/>
            <person name="Terry A.Y."/>
            <person name="Boore J.L."/>
            <person name="Simakov O."/>
            <person name="Marletaz F."/>
            <person name="Cho S.-J."/>
            <person name="Edsinger-Gonzales E."/>
            <person name="Havlak P."/>
            <person name="Kuo D.-H."/>
            <person name="Larsson T."/>
            <person name="Lv J."/>
            <person name="Arendt D."/>
            <person name="Savage R."/>
            <person name="Osoegawa K."/>
            <person name="de Jong P."/>
            <person name="Lindberg D.R."/>
            <person name="Seaver E.C."/>
            <person name="Weisblat D.A."/>
            <person name="Putnam N.H."/>
            <person name="Grigoriev I.V."/>
            <person name="Rokhsar D.S."/>
        </authorList>
    </citation>
    <scope>NUCLEOTIDE SEQUENCE</scope>
</reference>
<keyword evidence="8" id="KW-1185">Reference proteome</keyword>
<dbReference type="HOGENOM" id="CLU_169286_1_1_1"/>
<dbReference type="GO" id="GO:0005739">
    <property type="term" value="C:mitochondrion"/>
    <property type="evidence" value="ECO:0000318"/>
    <property type="project" value="GO_Central"/>
</dbReference>
<keyword evidence="4" id="KW-1015">Disulfide bond</keyword>
<dbReference type="eggNOG" id="KOG4148">
    <property type="taxonomic scope" value="Eukaryota"/>
</dbReference>
<dbReference type="AlphaFoldDB" id="T1G2H0"/>
<dbReference type="GeneID" id="20215268"/>
<dbReference type="EnsemblMetazoa" id="HelroT76233">
    <property type="protein sequence ID" value="HelroP76233"/>
    <property type="gene ID" value="HelroG76233"/>
</dbReference>
<evidence type="ECO:0000313" key="8">
    <source>
        <dbReference type="Proteomes" id="UP000015101"/>
    </source>
</evidence>
<dbReference type="EMBL" id="AMQM01003492">
    <property type="status" value="NOT_ANNOTATED_CDS"/>
    <property type="molecule type" value="Genomic_DNA"/>
</dbReference>
<dbReference type="RefSeq" id="XP_009014299.1">
    <property type="nucleotide sequence ID" value="XM_009016051.1"/>
</dbReference>
<dbReference type="KEGG" id="hro:HELRODRAFT_76233"/>
<evidence type="ECO:0000256" key="3">
    <source>
        <dbReference type="ARBA" id="ARBA00023128"/>
    </source>
</evidence>
<keyword evidence="3 5" id="KW-0496">Mitochondrion</keyword>
<gene>
    <name evidence="7" type="primary">20215268</name>
    <name evidence="6" type="ORF">HELRODRAFT_76233</name>
</gene>
<dbReference type="PANTHER" id="PTHR22977">
    <property type="entry name" value="COX ASSEMBLY MITOCHONDRIAL PROTEIN"/>
    <property type="match status" value="1"/>
</dbReference>
<dbReference type="PANTHER" id="PTHR22977:SF1">
    <property type="entry name" value="COX ASSEMBLY MITOCHONDRIAL PROTEIN 2 HOMOLOG"/>
    <property type="match status" value="1"/>
</dbReference>
<proteinExistence type="inferred from homology"/>
<dbReference type="InParanoid" id="T1G2H0"/>
<dbReference type="STRING" id="6412.T1G2H0"/>
<dbReference type="Pfam" id="PF08583">
    <property type="entry name" value="Cmc1"/>
    <property type="match status" value="1"/>
</dbReference>
<evidence type="ECO:0000256" key="5">
    <source>
        <dbReference type="RuleBase" id="RU364104"/>
    </source>
</evidence>
<dbReference type="OMA" id="CHKEHNF"/>